<dbReference type="PROSITE" id="PS51421">
    <property type="entry name" value="RAS"/>
    <property type="match status" value="1"/>
</dbReference>
<dbReference type="EMBL" id="LR782774">
    <property type="protein sequence ID" value="CAB3220519.1"/>
    <property type="molecule type" value="mRNA"/>
</dbReference>
<dbReference type="FunFam" id="1.10.220.150:FF:000009">
    <property type="entry name" value="stromal membrane-associated protein 1 isoform X1"/>
    <property type="match status" value="1"/>
</dbReference>
<dbReference type="FunFam" id="2.30.29.30:FF:000518">
    <property type="entry name" value="Arf-GAP with ANK repeat and PH domain-containing protein cnt-2"/>
    <property type="match status" value="1"/>
</dbReference>
<feature type="domain" description="PH" evidence="9">
    <location>
        <begin position="323"/>
        <end position="439"/>
    </location>
</feature>
<dbReference type="AlphaFoldDB" id="A0A6F9D6J0"/>
<keyword evidence="5 8" id="KW-0863">Zinc-finger</keyword>
<dbReference type="PROSITE" id="PS51419">
    <property type="entry name" value="RAB"/>
    <property type="match status" value="1"/>
</dbReference>
<dbReference type="PANTHER" id="PTHR45819:SF5">
    <property type="entry name" value="CENTAURIN-GAMMA-1A"/>
    <property type="match status" value="1"/>
</dbReference>
<dbReference type="InterPro" id="IPR027417">
    <property type="entry name" value="P-loop_NTPase"/>
</dbReference>
<dbReference type="SMART" id="SM00174">
    <property type="entry name" value="RHO"/>
    <property type="match status" value="1"/>
</dbReference>
<keyword evidence="7" id="KW-0040">ANK repeat</keyword>
<dbReference type="CDD" id="cd01250">
    <property type="entry name" value="PH_AGAP"/>
    <property type="match status" value="1"/>
</dbReference>
<comment type="similarity">
    <text evidence="1">Belongs to the centaurin gamma-like family.</text>
</comment>
<dbReference type="InterPro" id="IPR038508">
    <property type="entry name" value="ArfGAP_dom_sf"/>
</dbReference>
<dbReference type="InterPro" id="IPR051282">
    <property type="entry name" value="Arf-GAP_GTPase_ANK_PH"/>
</dbReference>
<dbReference type="InterPro" id="IPR011993">
    <property type="entry name" value="PH-like_dom_sf"/>
</dbReference>
<evidence type="ECO:0000256" key="4">
    <source>
        <dbReference type="ARBA" id="ARBA00022741"/>
    </source>
</evidence>
<dbReference type="PANTHER" id="PTHR45819">
    <property type="entry name" value="CENTAURIN-GAMMA-1A"/>
    <property type="match status" value="1"/>
</dbReference>
<sequence>MNNIRQEHNNSTSIRQEIQRFEGVHPNIYAVYELIQNIEDINLQSQIRDHVINIEDSFVNSQEWTLSKSVPQICLGIVGNISSGKSALVHRFLTGSYVREESPEGGRFKKDIVVDNQSFLLLIRDEGGPPEIQFSSWVDGVIFVFSLDDEGSFHSVFNYFRRLAQFRSLNNVPLILVGTQDSISSENPRVISDERAKKLAADLKRCAYYETCATYGLNVDRVFHDIAQRVSLSRRKLDYVSSSGSGFSAPSTPLHRSVSTSSGIYNSNNSTPIGESSLSIAGLFTPTPLRKSSRRKSNLFSARKVSESEEKKRLNDLGFGRNIPVKQGWLHKRTSRGKISNKDWKKKYVALEDDGKLTYYSNMHDYRENIHKKSLYVMRTMIKVPGRHPSVSTKSSPVAKSEENLEFHLVSMDGDTWQFLTSSVQERDSWVTALERQIMLSLQSNSSHANIKQHTYERSLNEIAGNSVCVDCGAENPTWASLNLGCLMCIECSGIHRNLGTHISRIRSLELDDWPPECRSVIEKVGNLICNSVWEGNSNIQIPKPKPTASREEREMFIHDKYERKLYLLMLPSKYGADIGSSLCFAIADGNTQLIMHLLAYATKEHVTMQIGPEQQTALHVASSVGDLASVQLLLWLRGNPCQEDALGQTPLRLAEQNGHQQCYKLLNTNRPSQNGSHKQLPQQYDPHDLRRHVNYMYTSAI</sequence>
<dbReference type="InterPro" id="IPR037278">
    <property type="entry name" value="ARFGAP/RecO"/>
</dbReference>
<dbReference type="SUPFAM" id="SSF50729">
    <property type="entry name" value="PH domain-like"/>
    <property type="match status" value="1"/>
</dbReference>
<proteinExistence type="evidence at transcript level"/>
<dbReference type="Gene3D" id="1.25.40.20">
    <property type="entry name" value="Ankyrin repeat-containing domain"/>
    <property type="match status" value="1"/>
</dbReference>
<dbReference type="InterPro" id="IPR001164">
    <property type="entry name" value="ArfGAP_dom"/>
</dbReference>
<dbReference type="PROSITE" id="PS50115">
    <property type="entry name" value="ARFGAP"/>
    <property type="match status" value="1"/>
</dbReference>
<dbReference type="PROSITE" id="PS50003">
    <property type="entry name" value="PH_DOMAIN"/>
    <property type="match status" value="1"/>
</dbReference>
<gene>
    <name evidence="11" type="primary">Agap3</name>
</gene>
<evidence type="ECO:0000256" key="3">
    <source>
        <dbReference type="ARBA" id="ARBA00022723"/>
    </source>
</evidence>
<evidence type="ECO:0000259" key="9">
    <source>
        <dbReference type="PROSITE" id="PS50003"/>
    </source>
</evidence>
<dbReference type="CDD" id="cd04103">
    <property type="entry name" value="Centaurin_gamma"/>
    <property type="match status" value="1"/>
</dbReference>
<dbReference type="Pfam" id="PF01412">
    <property type="entry name" value="ArfGap"/>
    <property type="match status" value="1"/>
</dbReference>
<dbReference type="SMART" id="SM00105">
    <property type="entry name" value="ArfGap"/>
    <property type="match status" value="1"/>
</dbReference>
<evidence type="ECO:0000256" key="1">
    <source>
        <dbReference type="ARBA" id="ARBA00005430"/>
    </source>
</evidence>
<reference evidence="11" key="1">
    <citation type="submission" date="2020-04" db="EMBL/GenBank/DDBJ databases">
        <authorList>
            <person name="Neveu A P."/>
        </authorList>
    </citation>
    <scope>NUCLEOTIDE SEQUENCE</scope>
    <source>
        <tissue evidence="11">Whole embryo</tissue>
    </source>
</reference>
<dbReference type="GO" id="GO:0005525">
    <property type="term" value="F:GTP binding"/>
    <property type="evidence" value="ECO:0007669"/>
    <property type="project" value="InterPro"/>
</dbReference>
<dbReference type="Gene3D" id="2.30.29.30">
    <property type="entry name" value="Pleckstrin-homology domain (PH domain)/Phosphotyrosine-binding domain (PTB)"/>
    <property type="match status" value="1"/>
</dbReference>
<dbReference type="SMART" id="SM00173">
    <property type="entry name" value="RAS"/>
    <property type="match status" value="1"/>
</dbReference>
<dbReference type="SUPFAM" id="SSF48403">
    <property type="entry name" value="Ankyrin repeat"/>
    <property type="match status" value="1"/>
</dbReference>
<dbReference type="InterPro" id="IPR002110">
    <property type="entry name" value="Ankyrin_rpt"/>
</dbReference>
<dbReference type="FunFam" id="3.40.50.300:FF:000178">
    <property type="entry name" value="Arf-GAP with GTPase, ANK repeat and PH domain-containing protein 1"/>
    <property type="match status" value="1"/>
</dbReference>
<evidence type="ECO:0000256" key="2">
    <source>
        <dbReference type="ARBA" id="ARBA00022468"/>
    </source>
</evidence>
<dbReference type="InterPro" id="IPR001806">
    <property type="entry name" value="Small_GTPase"/>
</dbReference>
<evidence type="ECO:0000256" key="8">
    <source>
        <dbReference type="PROSITE-ProRule" id="PRU00288"/>
    </source>
</evidence>
<dbReference type="SMART" id="SM00175">
    <property type="entry name" value="RAB"/>
    <property type="match status" value="1"/>
</dbReference>
<evidence type="ECO:0000259" key="10">
    <source>
        <dbReference type="PROSITE" id="PS50115"/>
    </source>
</evidence>
<accession>A0A6F9D6J0</accession>
<dbReference type="SUPFAM" id="SSF52540">
    <property type="entry name" value="P-loop containing nucleoside triphosphate hydrolases"/>
    <property type="match status" value="1"/>
</dbReference>
<dbReference type="InterPro" id="IPR036770">
    <property type="entry name" value="Ankyrin_rpt-contain_sf"/>
</dbReference>
<keyword evidence="2" id="KW-0343">GTPase activation</keyword>
<dbReference type="GO" id="GO:0008270">
    <property type="term" value="F:zinc ion binding"/>
    <property type="evidence" value="ECO:0007669"/>
    <property type="project" value="UniProtKB-KW"/>
</dbReference>
<evidence type="ECO:0000256" key="5">
    <source>
        <dbReference type="ARBA" id="ARBA00022771"/>
    </source>
</evidence>
<dbReference type="InterPro" id="IPR001849">
    <property type="entry name" value="PH_domain"/>
</dbReference>
<dbReference type="GO" id="GO:0003924">
    <property type="term" value="F:GTPase activity"/>
    <property type="evidence" value="ECO:0007669"/>
    <property type="project" value="InterPro"/>
</dbReference>
<evidence type="ECO:0000256" key="7">
    <source>
        <dbReference type="ARBA" id="ARBA00023043"/>
    </source>
</evidence>
<dbReference type="GO" id="GO:0005096">
    <property type="term" value="F:GTPase activator activity"/>
    <property type="evidence" value="ECO:0007669"/>
    <property type="project" value="UniProtKB-KW"/>
</dbReference>
<keyword evidence="3" id="KW-0479">Metal-binding</keyword>
<dbReference type="Pfam" id="PF12796">
    <property type="entry name" value="Ank_2"/>
    <property type="match status" value="1"/>
</dbReference>
<evidence type="ECO:0000313" key="11">
    <source>
        <dbReference type="EMBL" id="CAB3220519.1"/>
    </source>
</evidence>
<dbReference type="PRINTS" id="PR00405">
    <property type="entry name" value="REVINTRACTNG"/>
</dbReference>
<organism evidence="11">
    <name type="scientific">Phallusia mammillata</name>
    <dbReference type="NCBI Taxonomy" id="59560"/>
    <lineage>
        <taxon>Eukaryota</taxon>
        <taxon>Metazoa</taxon>
        <taxon>Chordata</taxon>
        <taxon>Tunicata</taxon>
        <taxon>Ascidiacea</taxon>
        <taxon>Phlebobranchia</taxon>
        <taxon>Ascidiidae</taxon>
        <taxon>Phallusia</taxon>
    </lineage>
</organism>
<keyword evidence="6" id="KW-0862">Zinc</keyword>
<dbReference type="Pfam" id="PF00169">
    <property type="entry name" value="PH"/>
    <property type="match status" value="1"/>
</dbReference>
<evidence type="ECO:0000256" key="6">
    <source>
        <dbReference type="ARBA" id="ARBA00022833"/>
    </source>
</evidence>
<feature type="domain" description="Arf-GAP" evidence="10">
    <location>
        <begin position="454"/>
        <end position="575"/>
    </location>
</feature>
<dbReference type="Gene3D" id="3.40.50.300">
    <property type="entry name" value="P-loop containing nucleotide triphosphate hydrolases"/>
    <property type="match status" value="1"/>
</dbReference>
<dbReference type="Pfam" id="PF00071">
    <property type="entry name" value="Ras"/>
    <property type="match status" value="1"/>
</dbReference>
<dbReference type="Gene3D" id="1.10.220.150">
    <property type="entry name" value="Arf GTPase activating protein"/>
    <property type="match status" value="1"/>
</dbReference>
<name>A0A6F9D6J0_9ASCI</name>
<protein>
    <submittedName>
        <fullName evidence="11">Arf-GAP with GTPase, ANK repeat and PH domain-containing protein 3</fullName>
    </submittedName>
</protein>
<dbReference type="SMART" id="SM00233">
    <property type="entry name" value="PH"/>
    <property type="match status" value="1"/>
</dbReference>
<dbReference type="SUPFAM" id="SSF57863">
    <property type="entry name" value="ArfGap/RecO-like zinc finger"/>
    <property type="match status" value="1"/>
</dbReference>
<keyword evidence="4" id="KW-0547">Nucleotide-binding</keyword>